<gene>
    <name evidence="4" type="ORF">ACFSJT_14265</name>
</gene>
<reference evidence="5" key="1">
    <citation type="journal article" date="2019" name="Int. J. Syst. Evol. Microbiol.">
        <title>The Global Catalogue of Microorganisms (GCM) 10K type strain sequencing project: providing services to taxonomists for standard genome sequencing and annotation.</title>
        <authorList>
            <consortium name="The Broad Institute Genomics Platform"/>
            <consortium name="The Broad Institute Genome Sequencing Center for Infectious Disease"/>
            <person name="Wu L."/>
            <person name="Ma J."/>
        </authorList>
    </citation>
    <scope>NUCLEOTIDE SEQUENCE [LARGE SCALE GENOMIC DNA]</scope>
    <source>
        <strain evidence="5">DT92</strain>
    </source>
</reference>
<dbReference type="PROSITE" id="PS50175">
    <property type="entry name" value="ASP_PROT_RETROV"/>
    <property type="match status" value="1"/>
</dbReference>
<dbReference type="EMBL" id="JBHUHY010000015">
    <property type="protein sequence ID" value="MFD2187962.1"/>
    <property type="molecule type" value="Genomic_DNA"/>
</dbReference>
<dbReference type="Gene3D" id="2.30.42.10">
    <property type="match status" value="1"/>
</dbReference>
<dbReference type="Gene3D" id="2.40.70.10">
    <property type="entry name" value="Acid Proteases"/>
    <property type="match status" value="2"/>
</dbReference>
<evidence type="ECO:0000313" key="4">
    <source>
        <dbReference type="EMBL" id="MFD2187962.1"/>
    </source>
</evidence>
<keyword evidence="1" id="KW-0378">Hydrolase</keyword>
<keyword evidence="5" id="KW-1185">Reference proteome</keyword>
<dbReference type="InterPro" id="IPR001995">
    <property type="entry name" value="Peptidase_A2_cat"/>
</dbReference>
<evidence type="ECO:0000313" key="5">
    <source>
        <dbReference type="Proteomes" id="UP001597344"/>
    </source>
</evidence>
<keyword evidence="4" id="KW-0645">Protease</keyword>
<organism evidence="4 5">
    <name type="scientific">Aquimarina celericrescens</name>
    <dbReference type="NCBI Taxonomy" id="1964542"/>
    <lineage>
        <taxon>Bacteria</taxon>
        <taxon>Pseudomonadati</taxon>
        <taxon>Bacteroidota</taxon>
        <taxon>Flavobacteriia</taxon>
        <taxon>Flavobacteriales</taxon>
        <taxon>Flavobacteriaceae</taxon>
        <taxon>Aquimarina</taxon>
    </lineage>
</organism>
<dbReference type="InterPro" id="IPR021109">
    <property type="entry name" value="Peptidase_aspartic_dom_sf"/>
</dbReference>
<evidence type="ECO:0000256" key="1">
    <source>
        <dbReference type="ARBA" id="ARBA00022801"/>
    </source>
</evidence>
<dbReference type="CDD" id="cd05483">
    <property type="entry name" value="retropepsin_like_bacteria"/>
    <property type="match status" value="1"/>
</dbReference>
<sequence length="463" mass="53058">MKVLIQDFFHFLKKNIFVLLLFANFTIFPQSNFRLPHGKKSDKIRFELANNLIIIPVVLNGVELSFILDTGVGSTIIFSADNKESLELKNASKIYLRGLGEDQSVEAIKSLDNVLQIGDATSTNHTVFLVFDESINFSPRMGFPVHGIIGYDFFKDFIFEIDYVKKYIRINTPNRYVYKKCDKCYQTPIDFGKQNKRPLVSAKYKTKNGLLDIRLLLDSGSGSSLWLFESSEKGIKVPDKSFTDFLGKGFNGDIYGQRSKVGELHIGDFVLKDVTAAFPDSQYIQGISLDKREGSLGGNVLRRFNLIIDYPNQKISFKKNNFFQKPFHYNMSGLTIQHVGFNAVVREKTKTPVLPYQTSKPREKNRVYLGLNRVVNEKTLQLSNNFVLRPKYEISDVRPDSPADIVGLKRGDVILEVNGKKAYQYKLSQLNDLFYFEEGKRIKMKIDRLGVELKYTFFLKKVI</sequence>
<evidence type="ECO:0000259" key="2">
    <source>
        <dbReference type="PROSITE" id="PS50106"/>
    </source>
</evidence>
<dbReference type="Pfam" id="PF13650">
    <property type="entry name" value="Asp_protease_2"/>
    <property type="match status" value="1"/>
</dbReference>
<dbReference type="GO" id="GO:0006508">
    <property type="term" value="P:proteolysis"/>
    <property type="evidence" value="ECO:0007669"/>
    <property type="project" value="UniProtKB-KW"/>
</dbReference>
<evidence type="ECO:0000259" key="3">
    <source>
        <dbReference type="PROSITE" id="PS50175"/>
    </source>
</evidence>
<dbReference type="SMART" id="SM00228">
    <property type="entry name" value="PDZ"/>
    <property type="match status" value="1"/>
</dbReference>
<feature type="domain" description="Peptidase A2" evidence="3">
    <location>
        <begin position="64"/>
        <end position="100"/>
    </location>
</feature>
<dbReference type="InterPro" id="IPR034122">
    <property type="entry name" value="Retropepsin-like_bacterial"/>
</dbReference>
<dbReference type="PROSITE" id="PS50106">
    <property type="entry name" value="PDZ"/>
    <property type="match status" value="1"/>
</dbReference>
<dbReference type="InterPro" id="IPR001478">
    <property type="entry name" value="PDZ"/>
</dbReference>
<dbReference type="RefSeq" id="WP_378320965.1">
    <property type="nucleotide sequence ID" value="NZ_JBHUHY010000015.1"/>
</dbReference>
<comment type="caution">
    <text evidence="4">The sequence shown here is derived from an EMBL/GenBank/DDBJ whole genome shotgun (WGS) entry which is preliminary data.</text>
</comment>
<dbReference type="InterPro" id="IPR041489">
    <property type="entry name" value="PDZ_6"/>
</dbReference>
<dbReference type="InterPro" id="IPR036034">
    <property type="entry name" value="PDZ_sf"/>
</dbReference>
<feature type="domain" description="PDZ" evidence="2">
    <location>
        <begin position="394"/>
        <end position="420"/>
    </location>
</feature>
<accession>A0ABW5AZN2</accession>
<name>A0ABW5AZN2_9FLAO</name>
<dbReference type="Proteomes" id="UP001597344">
    <property type="component" value="Unassembled WGS sequence"/>
</dbReference>
<dbReference type="SUPFAM" id="SSF50156">
    <property type="entry name" value="PDZ domain-like"/>
    <property type="match status" value="1"/>
</dbReference>
<proteinExistence type="predicted"/>
<dbReference type="Pfam" id="PF17820">
    <property type="entry name" value="PDZ_6"/>
    <property type="match status" value="1"/>
</dbReference>
<dbReference type="GO" id="GO:0008233">
    <property type="term" value="F:peptidase activity"/>
    <property type="evidence" value="ECO:0007669"/>
    <property type="project" value="UniProtKB-KW"/>
</dbReference>
<protein>
    <submittedName>
        <fullName evidence="4">Aspartyl protease family protein</fullName>
    </submittedName>
</protein>
<dbReference type="SUPFAM" id="SSF50630">
    <property type="entry name" value="Acid proteases"/>
    <property type="match status" value="1"/>
</dbReference>